<dbReference type="GO" id="GO:0003714">
    <property type="term" value="F:transcription corepressor activity"/>
    <property type="evidence" value="ECO:0007669"/>
    <property type="project" value="TreeGrafter"/>
</dbReference>
<evidence type="ECO:0000313" key="7">
    <source>
        <dbReference type="Proteomes" id="UP001172457"/>
    </source>
</evidence>
<feature type="compositionally biased region" description="Basic and acidic residues" evidence="5">
    <location>
        <begin position="250"/>
        <end position="267"/>
    </location>
</feature>
<keyword evidence="7" id="KW-1185">Reference proteome</keyword>
<dbReference type="PANTHER" id="PTHR15111">
    <property type="entry name" value="RNA POLYMERASE II SUBUNIT 5-MEDIATING PROTEIN NNX3"/>
    <property type="match status" value="1"/>
</dbReference>
<sequence>MGEPLKGTVTPLSSVFAPEEAQKASIRVQETISERRKEVDQLQGFLNDNNSLINLVKKLPNQLHHDIMASLLHPHLLVISLIEKLNFDFFFPNAYFSSLVPFGKAAFFPGRLIHTNEFLVLLGEGYYADRTSKQTVEILKRRGKNLESQIETLNAIIKDLKFEASFFDETAIEASEGIVEIREDYVDEASNEDEPTKGAGEDDFARMLSRIDELEKEELEAEIAEEHEEEEEEEEEDKADLSHLMSRTSLEPEDRSSEEQMKNDHSISKRSSQNYPPKDVSKPLKFRFIFTCKSTHIKWIEASSEYCRAYKLKESLSHTPVSMNEVSTPASNSSNHSGRASVVAPVSKEVSNSDSNVGSDRSKAFTGSIVERTHNIENNQKGQTQTPASKPMASPQPYINRANIEAIAMAFSTALNTARANLANQTDTLEPRRRDMQPEEKIDVVLQQLLSSKEESRQYNPWL</sequence>
<dbReference type="GO" id="GO:0006457">
    <property type="term" value="P:protein folding"/>
    <property type="evidence" value="ECO:0007669"/>
    <property type="project" value="UniProtKB-ARBA"/>
</dbReference>
<dbReference type="InterPro" id="IPR052255">
    <property type="entry name" value="RNA_pol_II_subunit5-mediator"/>
</dbReference>
<protein>
    <submittedName>
        <fullName evidence="6">Uncharacterized protein</fullName>
    </submittedName>
</protein>
<feature type="compositionally biased region" description="Polar residues" evidence="5">
    <location>
        <begin position="349"/>
        <end position="359"/>
    </location>
</feature>
<evidence type="ECO:0000256" key="3">
    <source>
        <dbReference type="ARBA" id="ARBA00038295"/>
    </source>
</evidence>
<feature type="compositionally biased region" description="Polar residues" evidence="5">
    <location>
        <begin position="322"/>
        <end position="338"/>
    </location>
</feature>
<dbReference type="Proteomes" id="UP001172457">
    <property type="component" value="Chromosome 2"/>
</dbReference>
<name>A0AA38WJW3_9ASTR</name>
<keyword evidence="4" id="KW-0175">Coiled coil</keyword>
<gene>
    <name evidence="6" type="ORF">OSB04_008807</name>
</gene>
<dbReference type="GO" id="GO:0009409">
    <property type="term" value="P:response to cold"/>
    <property type="evidence" value="ECO:0007669"/>
    <property type="project" value="UniProtKB-ARBA"/>
</dbReference>
<organism evidence="6 7">
    <name type="scientific">Centaurea solstitialis</name>
    <name type="common">yellow star-thistle</name>
    <dbReference type="NCBI Taxonomy" id="347529"/>
    <lineage>
        <taxon>Eukaryota</taxon>
        <taxon>Viridiplantae</taxon>
        <taxon>Streptophyta</taxon>
        <taxon>Embryophyta</taxon>
        <taxon>Tracheophyta</taxon>
        <taxon>Spermatophyta</taxon>
        <taxon>Magnoliopsida</taxon>
        <taxon>eudicotyledons</taxon>
        <taxon>Gunneridae</taxon>
        <taxon>Pentapetalae</taxon>
        <taxon>asterids</taxon>
        <taxon>campanulids</taxon>
        <taxon>Asterales</taxon>
        <taxon>Asteraceae</taxon>
        <taxon>Carduoideae</taxon>
        <taxon>Cardueae</taxon>
        <taxon>Centaureinae</taxon>
        <taxon>Centaurea</taxon>
    </lineage>
</organism>
<dbReference type="GO" id="GO:0003682">
    <property type="term" value="F:chromatin binding"/>
    <property type="evidence" value="ECO:0007669"/>
    <property type="project" value="TreeGrafter"/>
</dbReference>
<evidence type="ECO:0000256" key="2">
    <source>
        <dbReference type="ARBA" id="ARBA00023242"/>
    </source>
</evidence>
<comment type="subcellular location">
    <subcellularLocation>
        <location evidence="1">Nucleus</location>
    </subcellularLocation>
</comment>
<dbReference type="SUPFAM" id="SSF46579">
    <property type="entry name" value="Prefoldin"/>
    <property type="match status" value="1"/>
</dbReference>
<dbReference type="GO" id="GO:0005634">
    <property type="term" value="C:nucleus"/>
    <property type="evidence" value="ECO:0007669"/>
    <property type="project" value="UniProtKB-SubCell"/>
</dbReference>
<feature type="region of interest" description="Disordered" evidence="5">
    <location>
        <begin position="322"/>
        <end position="396"/>
    </location>
</feature>
<reference evidence="6" key="1">
    <citation type="submission" date="2023-03" db="EMBL/GenBank/DDBJ databases">
        <title>Chromosome-scale reference genome and RAD-based genetic map of yellow starthistle (Centaurea solstitialis) reveal putative structural variation and QTLs associated with invader traits.</title>
        <authorList>
            <person name="Reatini B."/>
            <person name="Cang F.A."/>
            <person name="Jiang Q."/>
            <person name="Mckibben M.T.W."/>
            <person name="Barker M.S."/>
            <person name="Rieseberg L.H."/>
            <person name="Dlugosch K.M."/>
        </authorList>
    </citation>
    <scope>NUCLEOTIDE SEQUENCE</scope>
    <source>
        <strain evidence="6">CAN-66</strain>
        <tissue evidence="6">Leaf</tissue>
    </source>
</reference>
<feature type="coiled-coil region" evidence="4">
    <location>
        <begin position="136"/>
        <end position="163"/>
    </location>
</feature>
<dbReference type="GO" id="GO:0000122">
    <property type="term" value="P:negative regulation of transcription by RNA polymerase II"/>
    <property type="evidence" value="ECO:0007669"/>
    <property type="project" value="TreeGrafter"/>
</dbReference>
<evidence type="ECO:0000313" key="6">
    <source>
        <dbReference type="EMBL" id="KAJ9563647.1"/>
    </source>
</evidence>
<evidence type="ECO:0000256" key="4">
    <source>
        <dbReference type="SAM" id="Coils"/>
    </source>
</evidence>
<proteinExistence type="inferred from homology"/>
<dbReference type="Pfam" id="PF02996">
    <property type="entry name" value="Prefoldin"/>
    <property type="match status" value="1"/>
</dbReference>
<feature type="region of interest" description="Disordered" evidence="5">
    <location>
        <begin position="219"/>
        <end position="278"/>
    </location>
</feature>
<dbReference type="InterPro" id="IPR009053">
    <property type="entry name" value="Prefoldin"/>
</dbReference>
<evidence type="ECO:0000256" key="5">
    <source>
        <dbReference type="SAM" id="MobiDB-lite"/>
    </source>
</evidence>
<comment type="caution">
    <text evidence="6">The sequence shown here is derived from an EMBL/GenBank/DDBJ whole genome shotgun (WGS) entry which is preliminary data.</text>
</comment>
<feature type="compositionally biased region" description="Polar residues" evidence="5">
    <location>
        <begin position="376"/>
        <end position="388"/>
    </location>
</feature>
<keyword evidence="2" id="KW-0539">Nucleus</keyword>
<dbReference type="AlphaFoldDB" id="A0AA38WJW3"/>
<dbReference type="InterPro" id="IPR004127">
    <property type="entry name" value="Prefoldin_subunit_alpha"/>
</dbReference>
<dbReference type="Gene3D" id="1.10.287.370">
    <property type="match status" value="1"/>
</dbReference>
<comment type="similarity">
    <text evidence="3">Belongs to the RNA polymerase II subunit 5-mediating protein family.</text>
</comment>
<dbReference type="GO" id="GO:0019212">
    <property type="term" value="F:phosphatase inhibitor activity"/>
    <property type="evidence" value="ECO:0007669"/>
    <property type="project" value="TreeGrafter"/>
</dbReference>
<dbReference type="CDD" id="cd23159">
    <property type="entry name" value="Prefoldin_URI1"/>
    <property type="match status" value="1"/>
</dbReference>
<evidence type="ECO:0000256" key="1">
    <source>
        <dbReference type="ARBA" id="ARBA00004123"/>
    </source>
</evidence>
<accession>A0AA38WJW3</accession>
<dbReference type="PANTHER" id="PTHR15111:SF0">
    <property type="entry name" value="UNCONVENTIONAL PREFOLDIN RPB5 INTERACTOR 1"/>
    <property type="match status" value="1"/>
</dbReference>
<dbReference type="EMBL" id="JARYMX010000002">
    <property type="protein sequence ID" value="KAJ9563647.1"/>
    <property type="molecule type" value="Genomic_DNA"/>
</dbReference>
<feature type="compositionally biased region" description="Acidic residues" evidence="5">
    <location>
        <begin position="219"/>
        <end position="238"/>
    </location>
</feature>